<dbReference type="InterPro" id="IPR007110">
    <property type="entry name" value="Ig-like_dom"/>
</dbReference>
<dbReference type="GO" id="GO:0050808">
    <property type="term" value="P:synapse organization"/>
    <property type="evidence" value="ECO:0007669"/>
    <property type="project" value="TreeGrafter"/>
</dbReference>
<feature type="binding site" evidence="11">
    <location>
        <position position="1135"/>
    </location>
    <ligand>
        <name>Mg(2+)</name>
        <dbReference type="ChEBI" id="CHEBI:18420"/>
    </ligand>
</feature>
<dbReference type="PANTHER" id="PTHR45080:SF21">
    <property type="entry name" value="INACTIVE TYROSINE-PROTEIN KINASE 7"/>
    <property type="match status" value="1"/>
</dbReference>
<dbReference type="InterPro" id="IPR008266">
    <property type="entry name" value="Tyr_kinase_AS"/>
</dbReference>
<keyword evidence="2 13" id="KW-0812">Transmembrane</keyword>
<organism evidence="16 17">
    <name type="scientific">Tropilaelaps mercedesae</name>
    <dbReference type="NCBI Taxonomy" id="418985"/>
    <lineage>
        <taxon>Eukaryota</taxon>
        <taxon>Metazoa</taxon>
        <taxon>Ecdysozoa</taxon>
        <taxon>Arthropoda</taxon>
        <taxon>Chelicerata</taxon>
        <taxon>Arachnida</taxon>
        <taxon>Acari</taxon>
        <taxon>Parasitiformes</taxon>
        <taxon>Mesostigmata</taxon>
        <taxon>Gamasina</taxon>
        <taxon>Dermanyssoidea</taxon>
        <taxon>Laelapidae</taxon>
        <taxon>Tropilaelaps</taxon>
    </lineage>
</organism>
<feature type="compositionally biased region" description="Basic and acidic residues" evidence="12">
    <location>
        <begin position="1308"/>
        <end position="1322"/>
    </location>
</feature>
<dbReference type="PANTHER" id="PTHR45080">
    <property type="entry name" value="CONTACTIN 5"/>
    <property type="match status" value="1"/>
</dbReference>
<dbReference type="GO" id="GO:0005524">
    <property type="term" value="F:ATP binding"/>
    <property type="evidence" value="ECO:0007669"/>
    <property type="project" value="UniProtKB-KW"/>
</dbReference>
<dbReference type="InParanoid" id="A0A1V9WZF9"/>
<dbReference type="FunCoup" id="A0A1V9WZF9">
    <property type="interactions" value="180"/>
</dbReference>
<feature type="domain" description="Ig-like" evidence="15">
    <location>
        <begin position="386"/>
        <end position="475"/>
    </location>
</feature>
<dbReference type="InterPro" id="IPR013098">
    <property type="entry name" value="Ig_I-set"/>
</dbReference>
<reference evidence="16 17" key="1">
    <citation type="journal article" date="2017" name="Gigascience">
        <title>Draft genome of the honey bee ectoparasitic mite, Tropilaelaps mercedesae, is shaped by the parasitic life history.</title>
        <authorList>
            <person name="Dong X."/>
            <person name="Armstrong S.D."/>
            <person name="Xia D."/>
            <person name="Makepeace B.L."/>
            <person name="Darby A.C."/>
            <person name="Kadowaki T."/>
        </authorList>
    </citation>
    <scope>NUCLEOTIDE SEQUENCE [LARGE SCALE GENOMIC DNA]</scope>
    <source>
        <strain evidence="16">Wuxi-XJTLU</strain>
    </source>
</reference>
<evidence type="ECO:0000256" key="6">
    <source>
        <dbReference type="ARBA" id="ARBA00023170"/>
    </source>
</evidence>
<feature type="domain" description="Protein kinase" evidence="14">
    <location>
        <begin position="997"/>
        <end position="1268"/>
    </location>
</feature>
<dbReference type="SUPFAM" id="SSF56112">
    <property type="entry name" value="Protein kinase-like (PK-like)"/>
    <property type="match status" value="1"/>
</dbReference>
<dbReference type="EMBL" id="MNPL01032267">
    <property type="protein sequence ID" value="OQR66496.1"/>
    <property type="molecule type" value="Genomic_DNA"/>
</dbReference>
<evidence type="ECO:0000256" key="4">
    <source>
        <dbReference type="ARBA" id="ARBA00023136"/>
    </source>
</evidence>
<dbReference type="SMART" id="SM00408">
    <property type="entry name" value="IGc2"/>
    <property type="match status" value="5"/>
</dbReference>
<evidence type="ECO:0000259" key="15">
    <source>
        <dbReference type="PROSITE" id="PS50835"/>
    </source>
</evidence>
<keyword evidence="3 13" id="KW-1133">Transmembrane helix</keyword>
<feature type="region of interest" description="Disordered" evidence="12">
    <location>
        <begin position="935"/>
        <end position="980"/>
    </location>
</feature>
<dbReference type="PROSITE" id="PS00109">
    <property type="entry name" value="PROTEIN_KINASE_TYR"/>
    <property type="match status" value="1"/>
</dbReference>
<evidence type="ECO:0000256" key="13">
    <source>
        <dbReference type="SAM" id="Phobius"/>
    </source>
</evidence>
<keyword evidence="10" id="KW-0067">ATP-binding</keyword>
<evidence type="ECO:0000256" key="5">
    <source>
        <dbReference type="ARBA" id="ARBA00023157"/>
    </source>
</evidence>
<dbReference type="PROSITE" id="PS50011">
    <property type="entry name" value="PROTEIN_KINASE_DOM"/>
    <property type="match status" value="1"/>
</dbReference>
<dbReference type="PRINTS" id="PR00109">
    <property type="entry name" value="TYRKINASE"/>
</dbReference>
<dbReference type="InterPro" id="IPR001245">
    <property type="entry name" value="Ser-Thr/Tyr_kinase_cat_dom"/>
</dbReference>
<dbReference type="PIRSF" id="PIRSF000615">
    <property type="entry name" value="TyrPK_CSF1-R"/>
    <property type="match status" value="1"/>
</dbReference>
<evidence type="ECO:0000313" key="16">
    <source>
        <dbReference type="EMBL" id="OQR66496.1"/>
    </source>
</evidence>
<keyword evidence="11" id="KW-0460">Magnesium</keyword>
<dbReference type="PROSITE" id="PS50835">
    <property type="entry name" value="IG_LIKE"/>
    <property type="match status" value="6"/>
</dbReference>
<keyword evidence="16" id="KW-0808">Transferase</keyword>
<dbReference type="GO" id="GO:0030424">
    <property type="term" value="C:axon"/>
    <property type="evidence" value="ECO:0007669"/>
    <property type="project" value="TreeGrafter"/>
</dbReference>
<dbReference type="Pfam" id="PF07679">
    <property type="entry name" value="I-set"/>
    <property type="match status" value="1"/>
</dbReference>
<keyword evidence="6" id="KW-0675">Receptor</keyword>
<dbReference type="InterPro" id="IPR003599">
    <property type="entry name" value="Ig_sub"/>
</dbReference>
<gene>
    <name evidence="16" type="ORF">BIW11_02335</name>
</gene>
<feature type="compositionally biased region" description="Basic and acidic residues" evidence="12">
    <location>
        <begin position="1289"/>
        <end position="1300"/>
    </location>
</feature>
<evidence type="ECO:0000256" key="7">
    <source>
        <dbReference type="ARBA" id="ARBA00023180"/>
    </source>
</evidence>
<feature type="domain" description="Ig-like" evidence="15">
    <location>
        <begin position="484"/>
        <end position="574"/>
    </location>
</feature>
<dbReference type="Gene3D" id="2.60.40.10">
    <property type="entry name" value="Immunoglobulins"/>
    <property type="match status" value="6"/>
</dbReference>
<dbReference type="GO" id="GO:0007156">
    <property type="term" value="P:homophilic cell adhesion via plasma membrane adhesion molecules"/>
    <property type="evidence" value="ECO:0007669"/>
    <property type="project" value="TreeGrafter"/>
</dbReference>
<evidence type="ECO:0000256" key="12">
    <source>
        <dbReference type="SAM" id="MobiDB-lite"/>
    </source>
</evidence>
<feature type="compositionally biased region" description="Basic residues" evidence="12">
    <location>
        <begin position="1262"/>
        <end position="1280"/>
    </location>
</feature>
<dbReference type="GO" id="GO:0005886">
    <property type="term" value="C:plasma membrane"/>
    <property type="evidence" value="ECO:0007669"/>
    <property type="project" value="TreeGrafter"/>
</dbReference>
<keyword evidence="17" id="KW-1185">Reference proteome</keyword>
<dbReference type="GO" id="GO:0008046">
    <property type="term" value="F:axon guidance receptor activity"/>
    <property type="evidence" value="ECO:0007669"/>
    <property type="project" value="TreeGrafter"/>
</dbReference>
<evidence type="ECO:0000313" key="17">
    <source>
        <dbReference type="Proteomes" id="UP000192247"/>
    </source>
</evidence>
<evidence type="ECO:0000256" key="2">
    <source>
        <dbReference type="ARBA" id="ARBA00022692"/>
    </source>
</evidence>
<dbReference type="InterPro" id="IPR050958">
    <property type="entry name" value="Cell_Adh-Cytoskel_Orgn"/>
</dbReference>
<dbReference type="FunFam" id="2.60.40.10:FF:001223">
    <property type="entry name" value="Sidekick cell adhesion molecule 1"/>
    <property type="match status" value="1"/>
</dbReference>
<dbReference type="Pfam" id="PF07714">
    <property type="entry name" value="PK_Tyr_Ser-Thr"/>
    <property type="match status" value="1"/>
</dbReference>
<feature type="compositionally biased region" description="Gly residues" evidence="12">
    <location>
        <begin position="938"/>
        <end position="956"/>
    </location>
</feature>
<keyword evidence="5" id="KW-1015">Disulfide bond</keyword>
<dbReference type="InterPro" id="IPR003598">
    <property type="entry name" value="Ig_sub2"/>
</dbReference>
<feature type="transmembrane region" description="Helical" evidence="13">
    <location>
        <begin position="902"/>
        <end position="922"/>
    </location>
</feature>
<name>A0A1V9WZF9_9ACAR</name>
<dbReference type="CDD" id="cd00096">
    <property type="entry name" value="Ig"/>
    <property type="match status" value="2"/>
</dbReference>
<keyword evidence="16" id="KW-0418">Kinase</keyword>
<dbReference type="GO" id="GO:0043025">
    <property type="term" value="C:neuronal cell body"/>
    <property type="evidence" value="ECO:0007669"/>
    <property type="project" value="TreeGrafter"/>
</dbReference>
<feature type="compositionally biased region" description="Basic residues" evidence="12">
    <location>
        <begin position="1323"/>
        <end position="1332"/>
    </location>
</feature>
<comment type="subcellular location">
    <subcellularLocation>
        <location evidence="1">Membrane</location>
        <topology evidence="1">Single-pass membrane protein</topology>
    </subcellularLocation>
</comment>
<dbReference type="SMART" id="SM00409">
    <property type="entry name" value="IG"/>
    <property type="match status" value="6"/>
</dbReference>
<evidence type="ECO:0000256" key="10">
    <source>
        <dbReference type="PIRSR" id="PIRSR000615-2"/>
    </source>
</evidence>
<feature type="active site" description="Proton acceptor" evidence="9">
    <location>
        <position position="1130"/>
    </location>
</feature>
<keyword evidence="4 13" id="KW-0472">Membrane</keyword>
<dbReference type="OrthoDB" id="2413561at2759"/>
<evidence type="ECO:0000256" key="9">
    <source>
        <dbReference type="PIRSR" id="PIRSR000615-1"/>
    </source>
</evidence>
<dbReference type="Gene3D" id="3.30.200.20">
    <property type="entry name" value="Phosphorylase Kinase, domain 1"/>
    <property type="match status" value="1"/>
</dbReference>
<keyword evidence="8" id="KW-0393">Immunoglobulin domain</keyword>
<evidence type="ECO:0000256" key="11">
    <source>
        <dbReference type="PIRSR" id="PIRSR000615-3"/>
    </source>
</evidence>
<dbReference type="Pfam" id="PF13927">
    <property type="entry name" value="Ig_3"/>
    <property type="match status" value="3"/>
</dbReference>
<dbReference type="GO" id="GO:0004672">
    <property type="term" value="F:protein kinase activity"/>
    <property type="evidence" value="ECO:0007669"/>
    <property type="project" value="InterPro"/>
</dbReference>
<protein>
    <submittedName>
        <fullName evidence="16">Inactive tyrosine-protein kinase 7-like</fullName>
    </submittedName>
</protein>
<feature type="domain" description="Ig-like" evidence="15">
    <location>
        <begin position="653"/>
        <end position="783"/>
    </location>
</feature>
<keyword evidence="7" id="KW-0325">Glycoprotein</keyword>
<feature type="domain" description="Ig-like" evidence="15">
    <location>
        <begin position="150"/>
        <end position="221"/>
    </location>
</feature>
<accession>A0A1V9WZF9</accession>
<sequence length="1395" mass="153208">MPKSRHVKSSFGRSPSLKGLGPQLSLVDVALFVERTMVRLIAVLGHRFPAAAGLGEATVKLAQPTNPKTGAELTLTCDVDGNPEPRHIEWFRNGARVHRGSHVSFRTPQVTLSDVSPKDNGVYSCKATNDVAVVSSFTHFVLDLPGPGVPSVKLRPSDVTAVEGGDATLDCAFDGAAMVEWYAHASDIPLKNGSRVTIWPNNSLSIQTVAKKDEGMFQCVAVPKHKGVPQQVFAARLTVALCGPNGCPCSSRSGRRRRHSMITSESLAYVQDQCPALSRIVAIRRPARVAPLCCVCICARANVGSMLVSPEHLSSSSERTQSVLNCGRNSTPCLLRNVHKMSYPGLAEKRGPAWTPYICPRDEMQLDVVWMFTLLVFLVGIGDFEPDTSIEPPTPHADLAYVSRLGGSLRLLCLPPDGTPSPRWYWTRPDGHVVSDTGRLRVNENSELQLDDVRLEDAGNYTCHAENLAGKRTLAVRLVVTTPPEVHEHVTTTLLLLEGSSHVIQCPFRVAGAGWPHTRVMWSNLDAPRARAQLNFDPRQGTLTLANVTLNDAGRYGCGVTSDGFPTVHSKPIVVEIIGERLSRVRVSILQFKECSGVLAGSVEDSSPFADCRLAPPRWRYASPSCLQRQAAASREADGQLRTYSSMPGGKKPIQLLVPLYKLASVDGALPLLRCLAVAVYLPAPPTAPCAAKWRRFSSKTGSSRSPERPSRFEITKLAGPMARTLIVQRGYVATVRRREAAEGNGLENGVLIFDPVTYDDAGFYRCTATADRESVNVTIEVTVGVAPRFIHPPNDTEVLEGHATWLDCVVEGDPRPQVRWDRNSNFNILSHEHPRVEMLDNGTLHIHEVHMTDTGRYGCTAGNRGGFKRTEAKLTVRSSRDFVPQYNLSGDSGQETISKTIAITLGAAGLYMALVLTLMVYCRVRRSRRKVALLGGRSKGGGSGEEGGLADGEPGGSAELPSNKLLPSAGSSETESVTSKNSKLSIDRLHFPRKDLQTVMLLGRGDFGDVYLAKPHGIAEDTVMVKSLHSSEEATQSEFRRQAEMYSKLNHQGVCRVVGMCAETEPLLVMYEYTNWGDLKQFLLATRKDAPAPQGNRPPALTTAQCMGICHQVALAMDYLSNHRFVHKDLATRNCLVTSKLDVKVSSPSLSKDTYSAEYFHYRDQLVPLKWAPAEAVVEDQWSSKSDVYAFAVLCWEVFSQAQLPHEDISNPDFLYRLEVHDIKWEPPAKSPPAMKDLLRACWRISAKDRPTFSENSIKAKASHIKRHRHRSKKRKHSKDLHTGSGGGRKDADGREGGHGGRHGPAAHKDRKDGKDRERRSKFNFKSRCRSKSLSHYHHDASVYSSPFSAQPSPLHFHVRMSNHSSPSHSYLTSTTLLASHGLLDSEPKLTPYV</sequence>
<feature type="domain" description="Ig-like" evidence="15">
    <location>
        <begin position="788"/>
        <end position="876"/>
    </location>
</feature>
<dbReference type="STRING" id="418985.A0A1V9WZF9"/>
<keyword evidence="11" id="KW-0479">Metal-binding</keyword>
<dbReference type="FunFam" id="1.10.510.10:FF:000200">
    <property type="entry name" value="inactive tyrosine-protein kinase 7"/>
    <property type="match status" value="1"/>
</dbReference>
<dbReference type="SUPFAM" id="SSF48726">
    <property type="entry name" value="Immunoglobulin"/>
    <property type="match status" value="6"/>
</dbReference>
<dbReference type="InterPro" id="IPR000719">
    <property type="entry name" value="Prot_kinase_dom"/>
</dbReference>
<evidence type="ECO:0000256" key="1">
    <source>
        <dbReference type="ARBA" id="ARBA00004167"/>
    </source>
</evidence>
<dbReference type="InterPro" id="IPR013783">
    <property type="entry name" value="Ig-like_fold"/>
</dbReference>
<dbReference type="Proteomes" id="UP000192247">
    <property type="component" value="Unassembled WGS sequence"/>
</dbReference>
<feature type="domain" description="Ig-like" evidence="15">
    <location>
        <begin position="49"/>
        <end position="135"/>
    </location>
</feature>
<evidence type="ECO:0000256" key="8">
    <source>
        <dbReference type="ARBA" id="ARBA00023319"/>
    </source>
</evidence>
<dbReference type="Gene3D" id="1.10.510.10">
    <property type="entry name" value="Transferase(Phosphotransferase) domain 1"/>
    <property type="match status" value="1"/>
</dbReference>
<proteinExistence type="predicted"/>
<comment type="caution">
    <text evidence="16">The sequence shown here is derived from an EMBL/GenBank/DDBJ whole genome shotgun (WGS) entry which is preliminary data.</text>
</comment>
<evidence type="ECO:0000256" key="3">
    <source>
        <dbReference type="ARBA" id="ARBA00022989"/>
    </source>
</evidence>
<dbReference type="GO" id="GO:0046872">
    <property type="term" value="F:metal ion binding"/>
    <property type="evidence" value="ECO:0007669"/>
    <property type="project" value="UniProtKB-KW"/>
</dbReference>
<feature type="region of interest" description="Disordered" evidence="12">
    <location>
        <begin position="1255"/>
        <end position="1332"/>
    </location>
</feature>
<keyword evidence="10" id="KW-0547">Nucleotide-binding</keyword>
<feature type="compositionally biased region" description="Polar residues" evidence="12">
    <location>
        <begin position="970"/>
        <end position="980"/>
    </location>
</feature>
<evidence type="ECO:0000259" key="14">
    <source>
        <dbReference type="PROSITE" id="PS50011"/>
    </source>
</evidence>
<dbReference type="InterPro" id="IPR011009">
    <property type="entry name" value="Kinase-like_dom_sf"/>
</dbReference>
<feature type="binding site" evidence="10">
    <location>
        <position position="1134"/>
    </location>
    <ligand>
        <name>ATP</name>
        <dbReference type="ChEBI" id="CHEBI:30616"/>
    </ligand>
</feature>
<dbReference type="InterPro" id="IPR036179">
    <property type="entry name" value="Ig-like_dom_sf"/>
</dbReference>